<comment type="caution">
    <text evidence="1">The sequence shown here is derived from an EMBL/GenBank/DDBJ whole genome shotgun (WGS) entry which is preliminary data.</text>
</comment>
<dbReference type="AlphaFoldDB" id="A0A7J7P980"/>
<gene>
    <name evidence="1" type="ORF">GIB67_032634</name>
</gene>
<reference evidence="1 2" key="1">
    <citation type="journal article" date="2020" name="IScience">
        <title>Genome Sequencing of the Endangered Kingdonia uniflora (Circaeasteraceae, Ranunculales) Reveals Potential Mechanisms of Evolutionary Specialization.</title>
        <authorList>
            <person name="Sun Y."/>
            <person name="Deng T."/>
            <person name="Zhang A."/>
            <person name="Moore M.J."/>
            <person name="Landis J.B."/>
            <person name="Lin N."/>
            <person name="Zhang H."/>
            <person name="Zhang X."/>
            <person name="Huang J."/>
            <person name="Zhang X."/>
            <person name="Sun H."/>
            <person name="Wang H."/>
        </authorList>
    </citation>
    <scope>NUCLEOTIDE SEQUENCE [LARGE SCALE GENOMIC DNA]</scope>
    <source>
        <strain evidence="1">TB1705</strain>
        <tissue evidence="1">Leaf</tissue>
    </source>
</reference>
<sequence>HSFYGFPDIVGLHINKILRCVSLRMQCDTDTRGNDVDLSIFRGMVLSIVTCQCCITMVLPDDMVVLTEPVPSYMVKTIQKAIYILPKIGPEVMRLHVPHMWCLGRKALLPDHDLQFLVMVSTMTMEGERKLAEYCPDVATARVFLGSLKVN</sequence>
<name>A0A7J7P980_9MAGN</name>
<dbReference type="Proteomes" id="UP000541444">
    <property type="component" value="Unassembled WGS sequence"/>
</dbReference>
<evidence type="ECO:0000313" key="1">
    <source>
        <dbReference type="EMBL" id="KAF6176011.1"/>
    </source>
</evidence>
<dbReference type="OrthoDB" id="5861017at2759"/>
<evidence type="ECO:0000313" key="2">
    <source>
        <dbReference type="Proteomes" id="UP000541444"/>
    </source>
</evidence>
<keyword evidence="2" id="KW-1185">Reference proteome</keyword>
<organism evidence="1 2">
    <name type="scientific">Kingdonia uniflora</name>
    <dbReference type="NCBI Taxonomy" id="39325"/>
    <lineage>
        <taxon>Eukaryota</taxon>
        <taxon>Viridiplantae</taxon>
        <taxon>Streptophyta</taxon>
        <taxon>Embryophyta</taxon>
        <taxon>Tracheophyta</taxon>
        <taxon>Spermatophyta</taxon>
        <taxon>Magnoliopsida</taxon>
        <taxon>Ranunculales</taxon>
        <taxon>Circaeasteraceae</taxon>
        <taxon>Kingdonia</taxon>
    </lineage>
</organism>
<proteinExistence type="predicted"/>
<feature type="non-terminal residue" evidence="1">
    <location>
        <position position="1"/>
    </location>
</feature>
<dbReference type="EMBL" id="JACGCM010000129">
    <property type="protein sequence ID" value="KAF6176011.1"/>
    <property type="molecule type" value="Genomic_DNA"/>
</dbReference>
<accession>A0A7J7P980</accession>
<protein>
    <submittedName>
        <fullName evidence="1">Uncharacterized protein</fullName>
    </submittedName>
</protein>